<evidence type="ECO:0000313" key="1">
    <source>
        <dbReference type="EMBL" id="ODR94075.1"/>
    </source>
</evidence>
<dbReference type="RefSeq" id="WP_069445418.1">
    <property type="nucleotide sequence ID" value="NZ_LPWE01000013.1"/>
</dbReference>
<organism evidence="1 2">
    <name type="scientific">Methyloceanibacter stevinii</name>
    <dbReference type="NCBI Taxonomy" id="1774970"/>
    <lineage>
        <taxon>Bacteria</taxon>
        <taxon>Pseudomonadati</taxon>
        <taxon>Pseudomonadota</taxon>
        <taxon>Alphaproteobacteria</taxon>
        <taxon>Hyphomicrobiales</taxon>
        <taxon>Hyphomicrobiaceae</taxon>
        <taxon>Methyloceanibacter</taxon>
    </lineage>
</organism>
<sequence length="84" mass="9555">MGILKDDAPTDGLVERRTFKWEQNGTEARLVAVVDGKRVADLVIPDDMLPHLEAMKVVWEWYVLQCKDGHAALRRLLKCGMGDY</sequence>
<dbReference type="EMBL" id="LPWE01000013">
    <property type="protein sequence ID" value="ODR94075.1"/>
    <property type="molecule type" value="Genomic_DNA"/>
</dbReference>
<keyword evidence="2" id="KW-1185">Reference proteome</keyword>
<protein>
    <submittedName>
        <fullName evidence="1">Uncharacterized protein</fullName>
    </submittedName>
</protein>
<evidence type="ECO:0000313" key="2">
    <source>
        <dbReference type="Proteomes" id="UP000094172"/>
    </source>
</evidence>
<name>A0A1E3VKM3_9HYPH</name>
<dbReference type="Proteomes" id="UP000094172">
    <property type="component" value="Unassembled WGS sequence"/>
</dbReference>
<proteinExistence type="predicted"/>
<gene>
    <name evidence="1" type="ORF">AUC70_10910</name>
</gene>
<accession>A0A1E3VKM3</accession>
<comment type="caution">
    <text evidence="1">The sequence shown here is derived from an EMBL/GenBank/DDBJ whole genome shotgun (WGS) entry which is preliminary data.</text>
</comment>
<dbReference type="AlphaFoldDB" id="A0A1E3VKM3"/>
<reference evidence="1 2" key="1">
    <citation type="journal article" date="2016" name="Environ. Microbiol.">
        <title>New Methyloceanibacter diversity from North Sea sediments includes methanotroph containing solely the soluble methane monooxygenase.</title>
        <authorList>
            <person name="Vekeman B."/>
            <person name="Kerckhof F.M."/>
            <person name="Cremers G."/>
            <person name="de Vos P."/>
            <person name="Vandamme P."/>
            <person name="Boon N."/>
            <person name="Op den Camp H.J."/>
            <person name="Heylen K."/>
        </authorList>
    </citation>
    <scope>NUCLEOTIDE SEQUENCE [LARGE SCALE GENOMIC DNA]</scope>
    <source>
        <strain evidence="1 2">R-67176</strain>
    </source>
</reference>